<dbReference type="GO" id="GO:0022900">
    <property type="term" value="P:electron transport chain"/>
    <property type="evidence" value="ECO:0007669"/>
    <property type="project" value="InterPro"/>
</dbReference>
<feature type="domain" description="FMN-binding" evidence="7">
    <location>
        <begin position="85"/>
        <end position="163"/>
    </location>
</feature>
<dbReference type="GO" id="GO:0005886">
    <property type="term" value="C:plasma membrane"/>
    <property type="evidence" value="ECO:0007669"/>
    <property type="project" value="InterPro"/>
</dbReference>
<dbReference type="RefSeq" id="WP_078712562.1">
    <property type="nucleotide sequence ID" value="NZ_FUWY01000007.1"/>
</dbReference>
<protein>
    <submittedName>
        <fullName evidence="8">Na+-translocating ferredoxin:NAD+ oxidoreductase RNF, RnfG subunit</fullName>
    </submittedName>
</protein>
<evidence type="ECO:0000256" key="2">
    <source>
        <dbReference type="ARBA" id="ARBA00022553"/>
    </source>
</evidence>
<dbReference type="InterPro" id="IPR007329">
    <property type="entry name" value="FMN-bd"/>
</dbReference>
<dbReference type="STRING" id="118967.SAMN02745191_2166"/>
<keyword evidence="1" id="KW-0813">Transport</keyword>
<feature type="domain" description="FMN-binding" evidence="7">
    <location>
        <begin position="233"/>
        <end position="313"/>
    </location>
</feature>
<dbReference type="PANTHER" id="PTHR36118">
    <property type="entry name" value="ION-TRANSLOCATING OXIDOREDUCTASE COMPLEX SUBUNIT G"/>
    <property type="match status" value="1"/>
</dbReference>
<evidence type="ECO:0000256" key="1">
    <source>
        <dbReference type="ARBA" id="ARBA00022448"/>
    </source>
</evidence>
<evidence type="ECO:0000259" key="7">
    <source>
        <dbReference type="SMART" id="SM00900"/>
    </source>
</evidence>
<gene>
    <name evidence="8" type="ORF">SAMN02745191_2166</name>
</gene>
<dbReference type="AlphaFoldDB" id="A0A1T4PVY4"/>
<evidence type="ECO:0000256" key="6">
    <source>
        <dbReference type="SAM" id="SignalP"/>
    </source>
</evidence>
<dbReference type="GO" id="GO:0009055">
    <property type="term" value="F:electron transfer activity"/>
    <property type="evidence" value="ECO:0007669"/>
    <property type="project" value="InterPro"/>
</dbReference>
<dbReference type="InterPro" id="IPR010209">
    <property type="entry name" value="Ion_transpt_RnfG/RsxG"/>
</dbReference>
<sequence length="315" mass="33427">MKKILYLACFLAIISAVAGGALSYVNGITAPIIKEMGIAAEKENLELMFPGADFAEIEYVDETGLVKGAYEATGEGYIYKVETNGYSSTPIIFMIAFDNDGKVVGFTPLQQQETSGFGTRVFEEGYTSQVIGKTSADGFPLLSGATVTSTAVVNGINAAKTVFNDMKGITADPNAPVEEIKPELALGNPIKLSEDFARFDAQVEETADGVYTVKVKGYGLIDPEGHAGESGTEYARNVFEVTIDKANNKVVSVVNTTFGDTKGFGDKATGEDYLALFTDLDSTNLDQEIDTVTSATWTSKSVLAAVQAAMNAANQ</sequence>
<keyword evidence="3" id="KW-0285">Flavoprotein</keyword>
<evidence type="ECO:0000256" key="4">
    <source>
        <dbReference type="ARBA" id="ARBA00022643"/>
    </source>
</evidence>
<dbReference type="PANTHER" id="PTHR36118:SF1">
    <property type="entry name" value="ION-TRANSLOCATING OXIDOREDUCTASE COMPLEX SUBUNIT G"/>
    <property type="match status" value="1"/>
</dbReference>
<keyword evidence="4" id="KW-0288">FMN</keyword>
<name>A0A1T4PVY4_9FIRM</name>
<dbReference type="GO" id="GO:0010181">
    <property type="term" value="F:FMN binding"/>
    <property type="evidence" value="ECO:0007669"/>
    <property type="project" value="InterPro"/>
</dbReference>
<dbReference type="Proteomes" id="UP000243297">
    <property type="component" value="Unassembled WGS sequence"/>
</dbReference>
<organism evidence="8 9">
    <name type="scientific">Anaerorhabdus furcosa</name>
    <dbReference type="NCBI Taxonomy" id="118967"/>
    <lineage>
        <taxon>Bacteria</taxon>
        <taxon>Bacillati</taxon>
        <taxon>Bacillota</taxon>
        <taxon>Erysipelotrichia</taxon>
        <taxon>Erysipelotrichales</taxon>
        <taxon>Erysipelotrichaceae</taxon>
        <taxon>Anaerorhabdus</taxon>
    </lineage>
</organism>
<evidence type="ECO:0000256" key="3">
    <source>
        <dbReference type="ARBA" id="ARBA00022630"/>
    </source>
</evidence>
<dbReference type="OrthoDB" id="9787579at2"/>
<keyword evidence="2" id="KW-0597">Phosphoprotein</keyword>
<feature type="chain" id="PRO_5039426918" evidence="6">
    <location>
        <begin position="19"/>
        <end position="315"/>
    </location>
</feature>
<dbReference type="EMBL" id="FUWY01000007">
    <property type="protein sequence ID" value="SJZ95098.1"/>
    <property type="molecule type" value="Genomic_DNA"/>
</dbReference>
<feature type="signal peptide" evidence="6">
    <location>
        <begin position="1"/>
        <end position="18"/>
    </location>
</feature>
<evidence type="ECO:0000313" key="8">
    <source>
        <dbReference type="EMBL" id="SJZ95098.1"/>
    </source>
</evidence>
<evidence type="ECO:0000256" key="5">
    <source>
        <dbReference type="ARBA" id="ARBA00022982"/>
    </source>
</evidence>
<keyword evidence="5" id="KW-0249">Electron transport</keyword>
<evidence type="ECO:0000313" key="9">
    <source>
        <dbReference type="Proteomes" id="UP000243297"/>
    </source>
</evidence>
<proteinExistence type="predicted"/>
<dbReference type="SMART" id="SM00900">
    <property type="entry name" value="FMN_bind"/>
    <property type="match status" value="2"/>
</dbReference>
<accession>A0A1T4PVY4</accession>
<keyword evidence="6" id="KW-0732">Signal</keyword>
<dbReference type="Pfam" id="PF04205">
    <property type="entry name" value="FMN_bind"/>
    <property type="match status" value="2"/>
</dbReference>
<keyword evidence="9" id="KW-1185">Reference proteome</keyword>
<reference evidence="9" key="1">
    <citation type="submission" date="2017-02" db="EMBL/GenBank/DDBJ databases">
        <authorList>
            <person name="Varghese N."/>
            <person name="Submissions S."/>
        </authorList>
    </citation>
    <scope>NUCLEOTIDE SEQUENCE [LARGE SCALE GENOMIC DNA]</scope>
    <source>
        <strain evidence="9">ATCC 25662</strain>
    </source>
</reference>